<dbReference type="InterPro" id="IPR036005">
    <property type="entry name" value="Creatinase/aminopeptidase-like"/>
</dbReference>
<evidence type="ECO:0000256" key="5">
    <source>
        <dbReference type="ARBA" id="ARBA00023049"/>
    </source>
</evidence>
<dbReference type="GO" id="GO:0006508">
    <property type="term" value="P:proteolysis"/>
    <property type="evidence" value="ECO:0007669"/>
    <property type="project" value="UniProtKB-KW"/>
</dbReference>
<evidence type="ECO:0000256" key="4">
    <source>
        <dbReference type="ARBA" id="ARBA00022997"/>
    </source>
</evidence>
<dbReference type="MEROPS" id="M24.003"/>
<comment type="similarity">
    <text evidence="7">Belongs to the peptidase M24B family. Bacterial-type prolidase subfamily.</text>
</comment>
<dbReference type="InterPro" id="IPR052433">
    <property type="entry name" value="X-Pro_dipept-like"/>
</dbReference>
<organism evidence="10 11">
    <name type="scientific">Xanthomonas oryzae pv. oryzicola (strain BLS256)</name>
    <dbReference type="NCBI Taxonomy" id="383407"/>
    <lineage>
        <taxon>Bacteria</taxon>
        <taxon>Pseudomonadati</taxon>
        <taxon>Pseudomonadota</taxon>
        <taxon>Gammaproteobacteria</taxon>
        <taxon>Lysobacterales</taxon>
        <taxon>Lysobacteraceae</taxon>
        <taxon>Xanthomonas</taxon>
    </lineage>
</organism>
<comment type="function">
    <text evidence="7">Splits dipeptides with a prolyl residue in the C-terminal position.</text>
</comment>
<reference evidence="10 11" key="1">
    <citation type="journal article" date="2011" name="J. Bacteriol.">
        <title>Two new complete genome sequences offer insight into host and tissue specificity of plant pathogenic Xanthomonas spp.</title>
        <authorList>
            <person name="Bogdanove A.J."/>
            <person name="Koebnik R."/>
            <person name="Lu H."/>
            <person name="Furutani A."/>
            <person name="Angiuoli S.V."/>
            <person name="Patil P.B."/>
            <person name="Van Sluys M.A."/>
            <person name="Ryan R.P."/>
            <person name="Meyer D.F."/>
            <person name="Han S.W."/>
            <person name="Aparna G."/>
            <person name="Rajaram M."/>
            <person name="Delcher A.L."/>
            <person name="Phillippy A.M."/>
            <person name="Puiu D."/>
            <person name="Schatz M.C."/>
            <person name="Shumway M."/>
            <person name="Sommer D.D."/>
            <person name="Trapnell C."/>
            <person name="Benahmed F."/>
            <person name="Dimitrov G."/>
            <person name="Madupu R."/>
            <person name="Radune D."/>
            <person name="Sullivan S."/>
            <person name="Jha G."/>
            <person name="Ishihara H."/>
            <person name="Lee S.W."/>
            <person name="Pandey A."/>
            <person name="Sharma V."/>
            <person name="Sriariyanun M."/>
            <person name="Szurek B."/>
            <person name="Vera-Cruz C.M."/>
            <person name="Dorman K.S."/>
            <person name="Ronald P.C."/>
            <person name="Verdier V."/>
            <person name="Dow J.M."/>
            <person name="Sonti R.V."/>
            <person name="Tsuge S."/>
            <person name="Brendel V.P."/>
            <person name="Rabinowicz P.D."/>
            <person name="Leach J.E."/>
            <person name="White F.F."/>
            <person name="Salzberg S.L."/>
        </authorList>
    </citation>
    <scope>NUCLEOTIDE SEQUENCE [LARGE SCALE GENOMIC DNA]</scope>
    <source>
        <strain evidence="10 11">BLS256</strain>
    </source>
</reference>
<keyword evidence="1 7" id="KW-0645">Protease</keyword>
<protein>
    <recommendedName>
        <fullName evidence="7">Xaa-Pro dipeptidase</fullName>
        <shortName evidence="7">X-Pro dipeptidase</shortName>
        <ecNumber evidence="7">3.4.13.9</ecNumber>
    </recommendedName>
    <alternativeName>
        <fullName evidence="7">Imidodipeptidase</fullName>
    </alternativeName>
    <alternativeName>
        <fullName evidence="7">Proline dipeptidase</fullName>
        <shortName evidence="7">Prolidase</shortName>
    </alternativeName>
</protein>
<evidence type="ECO:0000256" key="1">
    <source>
        <dbReference type="ARBA" id="ARBA00022670"/>
    </source>
</evidence>
<dbReference type="PANTHER" id="PTHR43226">
    <property type="entry name" value="XAA-PRO AMINOPEPTIDASE 3"/>
    <property type="match status" value="1"/>
</dbReference>
<keyword evidence="3 7" id="KW-0378">Hydrolase</keyword>
<comment type="cofactor">
    <cofactor evidence="7">
        <name>Mn(2+)</name>
        <dbReference type="ChEBI" id="CHEBI:29035"/>
    </cofactor>
    <text evidence="7">Binds 2 manganese ions per subunit.</text>
</comment>
<dbReference type="InterPro" id="IPR000994">
    <property type="entry name" value="Pept_M24"/>
</dbReference>
<feature type="domain" description="Xaa-Pro dipeptidase N-terminal" evidence="9">
    <location>
        <begin position="61"/>
        <end position="208"/>
    </location>
</feature>
<dbReference type="PANTHER" id="PTHR43226:SF8">
    <property type="entry name" value="XAA-PRO DIPEPTIDASE"/>
    <property type="match status" value="1"/>
</dbReference>
<evidence type="ECO:0000256" key="7">
    <source>
        <dbReference type="HAMAP-Rule" id="MF_01279"/>
    </source>
</evidence>
<feature type="binding site" evidence="7">
    <location>
        <position position="308"/>
    </location>
    <ligand>
        <name>Mn(2+)</name>
        <dbReference type="ChEBI" id="CHEBI:29035"/>
        <label>2</label>
    </ligand>
</feature>
<dbReference type="KEGG" id="xor:XOC_3660"/>
<evidence type="ECO:0000313" key="11">
    <source>
        <dbReference type="Proteomes" id="UP000008851"/>
    </source>
</evidence>
<dbReference type="InterPro" id="IPR001131">
    <property type="entry name" value="Peptidase_M24B_aminopep-P_CS"/>
</dbReference>
<dbReference type="AlphaFoldDB" id="G7TF43"/>
<feature type="binding site" evidence="7">
    <location>
        <position position="389"/>
    </location>
    <ligand>
        <name>Mn(2+)</name>
        <dbReference type="ChEBI" id="CHEBI:29035"/>
        <label>1</label>
    </ligand>
</feature>
<keyword evidence="4 7" id="KW-0224">Dipeptidase</keyword>
<dbReference type="Pfam" id="PF21216">
    <property type="entry name" value="PepQ_N"/>
    <property type="match status" value="1"/>
</dbReference>
<name>G7TF43_XANOB</name>
<dbReference type="GO" id="GO:0016795">
    <property type="term" value="F:phosphoric triester hydrolase activity"/>
    <property type="evidence" value="ECO:0007669"/>
    <property type="project" value="InterPro"/>
</dbReference>
<feature type="binding site" evidence="7">
    <location>
        <position position="473"/>
    </location>
    <ligand>
        <name>Mn(2+)</name>
        <dbReference type="ChEBI" id="CHEBI:29035"/>
        <label>2</label>
    </ligand>
</feature>
<dbReference type="InterPro" id="IPR022846">
    <property type="entry name" value="X_Pro_dipept"/>
</dbReference>
<feature type="binding site" evidence="7">
    <location>
        <position position="434"/>
    </location>
    <ligand>
        <name>Mn(2+)</name>
        <dbReference type="ChEBI" id="CHEBI:29035"/>
        <label>1</label>
    </ligand>
</feature>
<keyword evidence="2 7" id="KW-0479">Metal-binding</keyword>
<evidence type="ECO:0000256" key="6">
    <source>
        <dbReference type="ARBA" id="ARBA00023211"/>
    </source>
</evidence>
<dbReference type="HAMAP" id="MF_01279">
    <property type="entry name" value="X_Pro_dipeptid"/>
    <property type="match status" value="1"/>
</dbReference>
<dbReference type="GO" id="GO:0008235">
    <property type="term" value="F:metalloexopeptidase activity"/>
    <property type="evidence" value="ECO:0007669"/>
    <property type="project" value="UniProtKB-UniRule"/>
</dbReference>
<dbReference type="GO" id="GO:0005829">
    <property type="term" value="C:cytosol"/>
    <property type="evidence" value="ECO:0007669"/>
    <property type="project" value="TreeGrafter"/>
</dbReference>
<feature type="binding site" evidence="7">
    <location>
        <position position="297"/>
    </location>
    <ligand>
        <name>Mn(2+)</name>
        <dbReference type="ChEBI" id="CHEBI:29035"/>
        <label>2</label>
    </ligand>
</feature>
<keyword evidence="6 7" id="KW-0464">Manganese</keyword>
<dbReference type="Pfam" id="PF00557">
    <property type="entry name" value="Peptidase_M24"/>
    <property type="match status" value="1"/>
</dbReference>
<evidence type="ECO:0000313" key="10">
    <source>
        <dbReference type="EMBL" id="AEQ97750.1"/>
    </source>
</evidence>
<sequence length="494" mass="54411">MAVLGTTFAKRPLRAFHHLTIARNVLSAAPGRSAFAGITARLRIAFALPIKSRMTQPSLSSLYSDHLRTLTARADEALQRGGFAHLVVPSGNTHYQLFDDRDYPYAVNPQFKAWVPLTRVPHSWLVYTPGKRPMVIFYQPFDYWHVVPDAPSGWWVEHCDIHIIRRPDEALALLPKQAERCAILGEAQSTLGAYVPNNPQPVLDYLEYQRAFKTPYELALLRLAQQLAVRGHRAAEAAFRAGQSEFGIHMAYCAAVGQDANELPYGNIIALNEHGAVLHYTELGQQPPHPLRSFLIDAGASAYGYASDITRTYAADPGSDFQALINAVDAAQLRMGQNVRAGVDYKQLHIDAHLALMGILKEFGVLTVSPEAALATGISAAFFPHGLGHLIGLQVHDVAGFAASDRGDRIERPEGHPYLRLTRVLEPGMVVTIEPGVYFIDMLLDEVKKNGHTASVNWQRVEAFKPYGGIRIEDEVVCTDGNAENLTRPVFAAA</sequence>
<accession>G7TF43</accession>
<dbReference type="GO" id="GO:0102009">
    <property type="term" value="F:proline dipeptidase activity"/>
    <property type="evidence" value="ECO:0007669"/>
    <property type="project" value="UniProtKB-EC"/>
</dbReference>
<dbReference type="HOGENOM" id="CLU_050675_0_0_6"/>
<comment type="catalytic activity">
    <reaction evidence="7">
        <text>Xaa-L-Pro dipeptide + H2O = an L-alpha-amino acid + L-proline</text>
        <dbReference type="Rhea" id="RHEA:76407"/>
        <dbReference type="ChEBI" id="CHEBI:15377"/>
        <dbReference type="ChEBI" id="CHEBI:59869"/>
        <dbReference type="ChEBI" id="CHEBI:60039"/>
        <dbReference type="ChEBI" id="CHEBI:195196"/>
        <dbReference type="EC" id="3.4.13.9"/>
    </reaction>
</comment>
<dbReference type="GO" id="GO:0004177">
    <property type="term" value="F:aminopeptidase activity"/>
    <property type="evidence" value="ECO:0007669"/>
    <property type="project" value="TreeGrafter"/>
</dbReference>
<keyword evidence="5 7" id="KW-0482">Metalloprotease</keyword>
<dbReference type="NCBIfam" id="NF010133">
    <property type="entry name" value="PRK13607.1"/>
    <property type="match status" value="1"/>
</dbReference>
<dbReference type="GO" id="GO:0046872">
    <property type="term" value="F:metal ion binding"/>
    <property type="evidence" value="ECO:0007669"/>
    <property type="project" value="UniProtKB-KW"/>
</dbReference>
<dbReference type="Gene3D" id="3.40.350.10">
    <property type="entry name" value="Creatinase/prolidase N-terminal domain"/>
    <property type="match status" value="1"/>
</dbReference>
<dbReference type="Proteomes" id="UP000008851">
    <property type="component" value="Chromosome"/>
</dbReference>
<feature type="domain" description="Peptidase M24" evidence="8">
    <location>
        <begin position="220"/>
        <end position="480"/>
    </location>
</feature>
<dbReference type="eggNOG" id="COG0006">
    <property type="taxonomic scope" value="Bacteria"/>
</dbReference>
<evidence type="ECO:0000259" key="9">
    <source>
        <dbReference type="Pfam" id="PF21216"/>
    </source>
</evidence>
<dbReference type="EMBL" id="CP003057">
    <property type="protein sequence ID" value="AEQ97750.1"/>
    <property type="molecule type" value="Genomic_DNA"/>
</dbReference>
<dbReference type="CDD" id="cd01087">
    <property type="entry name" value="Prolidase"/>
    <property type="match status" value="1"/>
</dbReference>
<feature type="binding site" evidence="7">
    <location>
        <position position="308"/>
    </location>
    <ligand>
        <name>Mn(2+)</name>
        <dbReference type="ChEBI" id="CHEBI:29035"/>
        <label>1</label>
    </ligand>
</feature>
<dbReference type="SUPFAM" id="SSF55920">
    <property type="entry name" value="Creatinase/aminopeptidase"/>
    <property type="match status" value="1"/>
</dbReference>
<proteinExistence type="inferred from homology"/>
<feature type="binding site" evidence="7">
    <location>
        <position position="473"/>
    </location>
    <ligand>
        <name>Mn(2+)</name>
        <dbReference type="ChEBI" id="CHEBI:29035"/>
        <label>1</label>
    </ligand>
</feature>
<evidence type="ECO:0000256" key="3">
    <source>
        <dbReference type="ARBA" id="ARBA00022801"/>
    </source>
</evidence>
<dbReference type="InterPro" id="IPR029149">
    <property type="entry name" value="Creatin/AminoP/Spt16_N"/>
</dbReference>
<evidence type="ECO:0000256" key="2">
    <source>
        <dbReference type="ARBA" id="ARBA00022723"/>
    </source>
</evidence>
<gene>
    <name evidence="7" type="primary">pepQ</name>
    <name evidence="10" type="ORF">XOC_3660</name>
</gene>
<dbReference type="InterPro" id="IPR048819">
    <property type="entry name" value="PepQ_N"/>
</dbReference>
<evidence type="ECO:0000259" key="8">
    <source>
        <dbReference type="Pfam" id="PF00557"/>
    </source>
</evidence>
<dbReference type="Gene3D" id="3.90.230.10">
    <property type="entry name" value="Creatinase/methionine aminopeptidase superfamily"/>
    <property type="match status" value="1"/>
</dbReference>
<dbReference type="PROSITE" id="PS00491">
    <property type="entry name" value="PROLINE_PEPTIDASE"/>
    <property type="match status" value="1"/>
</dbReference>
<dbReference type="EC" id="3.4.13.9" evidence="7"/>